<keyword evidence="1" id="KW-0472">Membrane</keyword>
<organism evidence="2 3">
    <name type="scientific">Paramecium bursaria Chlorella virus FR483</name>
    <name type="common">PBCV-FR483</name>
    <dbReference type="NCBI Taxonomy" id="399781"/>
    <lineage>
        <taxon>Viruses</taxon>
        <taxon>Varidnaviria</taxon>
        <taxon>Bamfordvirae</taxon>
        <taxon>Nucleocytoviricota</taxon>
        <taxon>Megaviricetes</taxon>
        <taxon>Algavirales</taxon>
        <taxon>Phycodnaviridae</taxon>
        <taxon>Chlorovirus</taxon>
        <taxon>Chlorovirus conductrix</taxon>
        <taxon>Paramecium bursaria Chlorella virus A1</taxon>
    </lineage>
</organism>
<accession>A7J6C6</accession>
<sequence length="95" mass="10435">MVAANHRFPSPEYAIDPGRRKYDGVNAFPTAIALATQAPFERLLKGTRSIENAWLLNCALLPVDMVALVVHVPLLCPLKVRHVYPMLAGSNEPTV</sequence>
<dbReference type="RefSeq" id="YP_001425704.1">
    <property type="nucleotide sequence ID" value="NC_008603.1"/>
</dbReference>
<keyword evidence="1" id="KW-0812">Transmembrane</keyword>
<feature type="transmembrane region" description="Helical" evidence="1">
    <location>
        <begin position="54"/>
        <end position="76"/>
    </location>
</feature>
<name>A7J6C6_PBCVF</name>
<dbReference type="KEGG" id="vg:5470135"/>
<proteinExistence type="predicted"/>
<evidence type="ECO:0000256" key="1">
    <source>
        <dbReference type="SAM" id="Phobius"/>
    </source>
</evidence>
<evidence type="ECO:0000313" key="3">
    <source>
        <dbReference type="Proteomes" id="UP000204095"/>
    </source>
</evidence>
<dbReference type="EMBL" id="DQ890022">
    <property type="protein sequence ID" value="ABT15357.1"/>
    <property type="molecule type" value="Genomic_DNA"/>
</dbReference>
<reference evidence="2 3" key="1">
    <citation type="journal article" date="2007" name="Virology">
        <title>Sequence and annotation of the 314-kb MT325 and the 321-kb FR483 viruses that infect Chlorella Pbi.</title>
        <authorList>
            <person name="Fitzgerald L.A."/>
            <person name="Graves M.V."/>
            <person name="Li X."/>
            <person name="Feldblyum T."/>
            <person name="Hartigan J."/>
            <person name="Van Etten J.L."/>
        </authorList>
    </citation>
    <scope>NUCLEOTIDE SEQUENCE [LARGE SCALE GENOMIC DNA]</scope>
    <source>
        <strain evidence="2 3">FR483</strain>
    </source>
</reference>
<evidence type="ECO:0000313" key="2">
    <source>
        <dbReference type="EMBL" id="ABT15357.1"/>
    </source>
</evidence>
<dbReference type="GeneID" id="5470135"/>
<organismHost>
    <name type="scientific">Paramecium bursaria</name>
    <dbReference type="NCBI Taxonomy" id="74790"/>
</organismHost>
<dbReference type="Proteomes" id="UP000204095">
    <property type="component" value="Segment"/>
</dbReference>
<keyword evidence="1" id="KW-1133">Transmembrane helix</keyword>
<gene>
    <name evidence="2" type="primary">n072L</name>
    <name evidence="2" type="ORF">FR483_n072L</name>
</gene>
<protein>
    <submittedName>
        <fullName evidence="2">Uncharacterized protein n072L</fullName>
    </submittedName>
</protein>